<gene>
    <name evidence="4" type="primary">LOC108671323</name>
</gene>
<dbReference type="RefSeq" id="XP_018014335.1">
    <property type="nucleotide sequence ID" value="XM_018158846.2"/>
</dbReference>
<sequence length="496" mass="54591">MGERKGVNKYYPPDYDPSKGGLNKFLGTHALRERARKLHLGILIIRFEMPYNIWCDGCGNHIGTGVRYNAEKKKVGMYYTTPIYQFRMKCHLCDNHFEIQTDPANLDYVITSGARRQERRWDPSENDQVAPDDKAVGRRLAADAMFKLEHRSDDQSKASALDSVMKDLEDLQGSRWEDDFSANQALRQKFRASENAIKAQERVDSKYRLSVALLPPSAADAEQAALLSISKPKSLNESVEKRKLLDSASVFAALRPKSISRAAKKDVAKQSLANIVAAGTQSFDTFKNDFGRDMKDLIKKKGKPLNGGVSCESASIGSSVRRSSNAHKSSRVGDNCVDSKRSKWSTDPSILPPKVNSNENGCAISKPSVQNSPCNGVSNACSEVGDGQGRLGETGTHPETSNSTSKTSTDFIHESILISAKVPCNNDENLSFGQNNCDNFPLKSESTIQRIHESAPSKITLPEPVASSDRHVDGHKKEETLTQLSNLVDYSGSESD</sequence>
<feature type="compositionally biased region" description="Polar residues" evidence="2">
    <location>
        <begin position="397"/>
        <end position="408"/>
    </location>
</feature>
<evidence type="ECO:0000313" key="3">
    <source>
        <dbReference type="Proteomes" id="UP000694843"/>
    </source>
</evidence>
<dbReference type="Proteomes" id="UP000694843">
    <property type="component" value="Unplaced"/>
</dbReference>
<dbReference type="InterPro" id="IPR007590">
    <property type="entry name" value="Saf4/Yju2"/>
</dbReference>
<dbReference type="GO" id="GO:0000398">
    <property type="term" value="P:mRNA splicing, via spliceosome"/>
    <property type="evidence" value="ECO:0007669"/>
    <property type="project" value="InterPro"/>
</dbReference>
<evidence type="ECO:0000256" key="2">
    <source>
        <dbReference type="SAM" id="MobiDB-lite"/>
    </source>
</evidence>
<feature type="region of interest" description="Disordered" evidence="2">
    <location>
        <begin position="385"/>
        <end position="408"/>
    </location>
</feature>
<accession>A0A8B7NKZ3</accession>
<organism evidence="3 4">
    <name type="scientific">Hyalella azteca</name>
    <name type="common">Amphipod</name>
    <dbReference type="NCBI Taxonomy" id="294128"/>
    <lineage>
        <taxon>Eukaryota</taxon>
        <taxon>Metazoa</taxon>
        <taxon>Ecdysozoa</taxon>
        <taxon>Arthropoda</taxon>
        <taxon>Crustacea</taxon>
        <taxon>Multicrustacea</taxon>
        <taxon>Malacostraca</taxon>
        <taxon>Eumalacostraca</taxon>
        <taxon>Peracarida</taxon>
        <taxon>Amphipoda</taxon>
        <taxon>Senticaudata</taxon>
        <taxon>Talitrida</taxon>
        <taxon>Talitroidea</taxon>
        <taxon>Hyalellidae</taxon>
        <taxon>Hyalella</taxon>
    </lineage>
</organism>
<dbReference type="GeneID" id="108671323"/>
<dbReference type="PANTHER" id="PTHR12111:SF2">
    <property type="entry name" value="SPLICING FACTOR YJU2B-RELATED"/>
    <property type="match status" value="1"/>
</dbReference>
<feature type="region of interest" description="Disordered" evidence="2">
    <location>
        <begin position="308"/>
        <end position="364"/>
    </location>
</feature>
<reference evidence="4" key="1">
    <citation type="submission" date="2025-08" db="UniProtKB">
        <authorList>
            <consortium name="RefSeq"/>
        </authorList>
    </citation>
    <scope>IDENTIFICATION</scope>
    <source>
        <tissue evidence="4">Whole organism</tissue>
    </source>
</reference>
<feature type="compositionally biased region" description="Polar residues" evidence="2">
    <location>
        <begin position="481"/>
        <end position="496"/>
    </location>
</feature>
<feature type="compositionally biased region" description="Basic and acidic residues" evidence="2">
    <location>
        <begin position="468"/>
        <end position="480"/>
    </location>
</feature>
<evidence type="ECO:0000256" key="1">
    <source>
        <dbReference type="ARBA" id="ARBA00005595"/>
    </source>
</evidence>
<dbReference type="KEGG" id="hazt:108671323"/>
<name>A0A8B7NKZ3_HYAAZ</name>
<feature type="region of interest" description="Disordered" evidence="2">
    <location>
        <begin position="454"/>
        <end position="496"/>
    </location>
</feature>
<dbReference type="PANTHER" id="PTHR12111">
    <property type="entry name" value="SPLICING FACTOR YJU2"/>
    <property type="match status" value="1"/>
</dbReference>
<dbReference type="GO" id="GO:0005684">
    <property type="term" value="C:U2-type spliceosomal complex"/>
    <property type="evidence" value="ECO:0007669"/>
    <property type="project" value="TreeGrafter"/>
</dbReference>
<evidence type="ECO:0000313" key="4">
    <source>
        <dbReference type="RefSeq" id="XP_018014335.1"/>
    </source>
</evidence>
<feature type="compositionally biased region" description="Low complexity" evidence="2">
    <location>
        <begin position="313"/>
        <end position="323"/>
    </location>
</feature>
<proteinExistence type="inferred from homology"/>
<protein>
    <submittedName>
        <fullName evidence="4">Probable splicing factor YJU2B</fullName>
    </submittedName>
</protein>
<dbReference type="GO" id="GO:0071014">
    <property type="term" value="C:post-mRNA release spliceosomal complex"/>
    <property type="evidence" value="ECO:0007669"/>
    <property type="project" value="TreeGrafter"/>
</dbReference>
<dbReference type="Pfam" id="PF04502">
    <property type="entry name" value="Saf4_Yju2"/>
    <property type="match status" value="1"/>
</dbReference>
<keyword evidence="3" id="KW-1185">Reference proteome</keyword>
<dbReference type="AlphaFoldDB" id="A0A8B7NKZ3"/>
<dbReference type="OrthoDB" id="360327at2759"/>
<comment type="similarity">
    <text evidence="1">Belongs to the CWC16 family.</text>
</comment>